<reference evidence="1 2" key="1">
    <citation type="submission" date="2018-04" db="EMBL/GenBank/DDBJ databases">
        <title>Genomic Encyclopedia of Archaeal and Bacterial Type Strains, Phase II (KMG-II): from individual species to whole genera.</title>
        <authorList>
            <person name="Goeker M."/>
        </authorList>
    </citation>
    <scope>NUCLEOTIDE SEQUENCE [LARGE SCALE GENOMIC DNA]</scope>
    <source>
        <strain evidence="1 2">DSM 18064</strain>
    </source>
</reference>
<dbReference type="RefSeq" id="WP_107890795.1">
    <property type="nucleotide sequence ID" value="NZ_NHSI01000055.1"/>
</dbReference>
<keyword evidence="2" id="KW-1185">Reference proteome</keyword>
<dbReference type="SUPFAM" id="SSF52540">
    <property type="entry name" value="P-loop containing nucleoside triphosphate hydrolases"/>
    <property type="match status" value="1"/>
</dbReference>
<organism evidence="1 2">
    <name type="scientific">Rhodovulum imhoffii</name>
    <dbReference type="NCBI Taxonomy" id="365340"/>
    <lineage>
        <taxon>Bacteria</taxon>
        <taxon>Pseudomonadati</taxon>
        <taxon>Pseudomonadota</taxon>
        <taxon>Alphaproteobacteria</taxon>
        <taxon>Rhodobacterales</taxon>
        <taxon>Paracoccaceae</taxon>
        <taxon>Rhodovulum</taxon>
    </lineage>
</organism>
<evidence type="ECO:0000313" key="1">
    <source>
        <dbReference type="EMBL" id="PTN03503.1"/>
    </source>
</evidence>
<dbReference type="Proteomes" id="UP000243859">
    <property type="component" value="Unassembled WGS sequence"/>
</dbReference>
<sequence>MMLFWKAGLAFLAVPKTGTHAYQELLGPGADIIFRHPQSAKHMNINMFRRRILPLIDGGPRPIETLAVIREPQDWLGSWYRYRQRPQLKGKPASTLGLSFAEFIDAYLKESPPEFARVGQQSRMVSTPEGVIAVDRLFRHDDQSGLCRFLSERLGQNVPIPPLLNVSPSGDLALPGDLARRLRKARAQDFALYEQVSQAAH</sequence>
<dbReference type="InterPro" id="IPR027417">
    <property type="entry name" value="P-loop_NTPase"/>
</dbReference>
<evidence type="ECO:0000313" key="2">
    <source>
        <dbReference type="Proteomes" id="UP000243859"/>
    </source>
</evidence>
<comment type="caution">
    <text evidence="1">The sequence shown here is derived from an EMBL/GenBank/DDBJ whole genome shotgun (WGS) entry which is preliminary data.</text>
</comment>
<protein>
    <recommendedName>
        <fullName evidence="3">Gamma-glutamyl kinase</fullName>
    </recommendedName>
</protein>
<name>A0A2T5BV93_9RHOB</name>
<dbReference type="EMBL" id="QAAA01000002">
    <property type="protein sequence ID" value="PTN03503.1"/>
    <property type="molecule type" value="Genomic_DNA"/>
</dbReference>
<dbReference type="OrthoDB" id="7687351at2"/>
<evidence type="ECO:0008006" key="3">
    <source>
        <dbReference type="Google" id="ProtNLM"/>
    </source>
</evidence>
<accession>A0A2T5BV93</accession>
<proteinExistence type="predicted"/>
<dbReference type="AlphaFoldDB" id="A0A2T5BV93"/>
<gene>
    <name evidence="1" type="ORF">C8N32_10224</name>
</gene>